<feature type="transmembrane region" description="Helical" evidence="1">
    <location>
        <begin position="57"/>
        <end position="79"/>
    </location>
</feature>
<feature type="transmembrane region" description="Helical" evidence="1">
    <location>
        <begin position="137"/>
        <end position="163"/>
    </location>
</feature>
<dbReference type="InterPro" id="IPR031584">
    <property type="entry name" value="Put_ABC_export"/>
</dbReference>
<dbReference type="OrthoDB" id="816862at2"/>
<dbReference type="RefSeq" id="WP_106058847.1">
    <property type="nucleotide sequence ID" value="NZ_PVXQ01000006.1"/>
</dbReference>
<evidence type="ECO:0000313" key="3">
    <source>
        <dbReference type="Proteomes" id="UP000239471"/>
    </source>
</evidence>
<keyword evidence="3" id="KW-1185">Reference proteome</keyword>
<feature type="transmembrane region" description="Helical" evidence="1">
    <location>
        <begin position="331"/>
        <end position="351"/>
    </location>
</feature>
<feature type="transmembrane region" description="Helical" evidence="1">
    <location>
        <begin position="492"/>
        <end position="514"/>
    </location>
</feature>
<accession>A0A2T0BI50</accession>
<proteinExistence type="predicted"/>
<name>A0A2T0BI50_9CLOT</name>
<feature type="transmembrane region" description="Helical" evidence="1">
    <location>
        <begin position="430"/>
        <end position="454"/>
    </location>
</feature>
<feature type="transmembrane region" description="Helical" evidence="1">
    <location>
        <begin position="26"/>
        <end position="45"/>
    </location>
</feature>
<keyword evidence="1" id="KW-0472">Membrane</keyword>
<keyword evidence="1" id="KW-0812">Transmembrane</keyword>
<dbReference type="Pfam" id="PF16962">
    <property type="entry name" value="ABC_export"/>
    <property type="match status" value="1"/>
</dbReference>
<feature type="transmembrane region" description="Helical" evidence="1">
    <location>
        <begin position="104"/>
        <end position="125"/>
    </location>
</feature>
<feature type="transmembrane region" description="Helical" evidence="1">
    <location>
        <begin position="175"/>
        <end position="196"/>
    </location>
</feature>
<keyword evidence="1" id="KW-1133">Transmembrane helix</keyword>
<feature type="transmembrane region" description="Helical" evidence="1">
    <location>
        <begin position="466"/>
        <end position="486"/>
    </location>
</feature>
<evidence type="ECO:0000256" key="1">
    <source>
        <dbReference type="SAM" id="Phobius"/>
    </source>
</evidence>
<dbReference type="EMBL" id="PVXQ01000006">
    <property type="protein sequence ID" value="PRR83565.1"/>
    <property type="molecule type" value="Genomic_DNA"/>
</dbReference>
<protein>
    <submittedName>
        <fullName evidence="2">Uncharacterized protein</fullName>
    </submittedName>
</protein>
<dbReference type="AlphaFoldDB" id="A0A2T0BI50"/>
<sequence>MKPFLYLLKRNIINYIKSIRHKPTKAIPFVFIIGFIVLMCFAFFTDDAQAESLIDSKYFIGITTGILFELFLFIIYSGVTRKNFRYSMSDVNLIFTSPIKSQNVLLYGFVKEISFMFAMCLFLIFQLPNLALKFSFIPWGIIYLLLILMAFFIVLSSLSLLIYGFFSKYYKHKDLAIKIVKYFNIVVSLGLAAYIYTGGKGNYYEFAMDFFNKDWWNYIPVMGWGRALLSQCLTGFNSFSLIHGGLLIFSCIGAITLLYKFNLDFYEDALPSAEQNEVAQSYKNSGYDPKQLSKMQNTRKPFARRKATLTYSAKYAKAIFFRHMLEYKKTGFYFINILSGIYLVASIAVGLYFDLPFYAYLLFTIYIMVISTYGGKWSMDFNGHFIFLIPASSASKLFYSTLSSIIKVTVDSLLLFLPAGFLMGISPVEILLSILAYISFGTVSTYGAVLNYKLFDRVSNQMMKGIFMMITLIVYILPGIVIGALLSFKFEIFAPYSLQISFIVYNTLASLVIVQAAKGIYDSIET</sequence>
<dbReference type="Proteomes" id="UP000239471">
    <property type="component" value="Unassembled WGS sequence"/>
</dbReference>
<comment type="caution">
    <text evidence="2">The sequence shown here is derived from an EMBL/GenBank/DDBJ whole genome shotgun (WGS) entry which is preliminary data.</text>
</comment>
<feature type="transmembrane region" description="Helical" evidence="1">
    <location>
        <begin position="357"/>
        <end position="376"/>
    </location>
</feature>
<reference evidence="2 3" key="1">
    <citation type="submission" date="2018-03" db="EMBL/GenBank/DDBJ databases">
        <title>Genome sequence of Clostridium vincentii DSM 10228.</title>
        <authorList>
            <person name="Poehlein A."/>
            <person name="Daniel R."/>
        </authorList>
    </citation>
    <scope>NUCLEOTIDE SEQUENCE [LARGE SCALE GENOMIC DNA]</scope>
    <source>
        <strain evidence="2 3">DSM 10228</strain>
    </source>
</reference>
<organism evidence="2 3">
    <name type="scientific">Clostridium vincentii</name>
    <dbReference type="NCBI Taxonomy" id="52704"/>
    <lineage>
        <taxon>Bacteria</taxon>
        <taxon>Bacillati</taxon>
        <taxon>Bacillota</taxon>
        <taxon>Clostridia</taxon>
        <taxon>Eubacteriales</taxon>
        <taxon>Clostridiaceae</taxon>
        <taxon>Clostridium</taxon>
    </lineage>
</organism>
<gene>
    <name evidence="2" type="ORF">CLVI_08150</name>
</gene>
<evidence type="ECO:0000313" key="2">
    <source>
        <dbReference type="EMBL" id="PRR83565.1"/>
    </source>
</evidence>
<feature type="transmembrane region" description="Helical" evidence="1">
    <location>
        <begin position="239"/>
        <end position="259"/>
    </location>
</feature>